<evidence type="ECO:0000256" key="1">
    <source>
        <dbReference type="ARBA" id="ARBA00010774"/>
    </source>
</evidence>
<keyword evidence="5" id="KW-1185">Reference proteome</keyword>
<dbReference type="InterPro" id="IPR050410">
    <property type="entry name" value="CCR4/nocturin_mRNA_transcr"/>
</dbReference>
<dbReference type="InterPro" id="IPR036691">
    <property type="entry name" value="Endo/exonu/phosph_ase_sf"/>
</dbReference>
<feature type="domain" description="Endonuclease/exonuclease/phosphatase" evidence="3">
    <location>
        <begin position="61"/>
        <end position="389"/>
    </location>
</feature>
<organism evidence="4 5">
    <name type="scientific">Hypholoma sublateritium (strain FD-334 SS-4)</name>
    <dbReference type="NCBI Taxonomy" id="945553"/>
    <lineage>
        <taxon>Eukaryota</taxon>
        <taxon>Fungi</taxon>
        <taxon>Dikarya</taxon>
        <taxon>Basidiomycota</taxon>
        <taxon>Agaricomycotina</taxon>
        <taxon>Agaricomycetes</taxon>
        <taxon>Agaricomycetidae</taxon>
        <taxon>Agaricales</taxon>
        <taxon>Agaricineae</taxon>
        <taxon>Strophariaceae</taxon>
        <taxon>Hypholoma</taxon>
    </lineage>
</organism>
<dbReference type="InterPro" id="IPR005135">
    <property type="entry name" value="Endo/exonuclease/phosphatase"/>
</dbReference>
<gene>
    <name evidence="4" type="ORF">HYPSUDRAFT_211072</name>
</gene>
<dbReference type="OMA" id="YTHYWKT"/>
<protein>
    <recommendedName>
        <fullName evidence="3">Endonuclease/exonuclease/phosphatase domain-containing protein</fullName>
    </recommendedName>
</protein>
<dbReference type="Proteomes" id="UP000054270">
    <property type="component" value="Unassembled WGS sequence"/>
</dbReference>
<dbReference type="EMBL" id="KN817519">
    <property type="protein sequence ID" value="KJA29147.1"/>
    <property type="molecule type" value="Genomic_DNA"/>
</dbReference>
<dbReference type="Pfam" id="PF03372">
    <property type="entry name" value="Exo_endo_phos"/>
    <property type="match status" value="1"/>
</dbReference>
<name>A0A0D2LMC8_HYPSF</name>
<sequence>MDKLFELTPAQLAIAQARREKKKQVEAFQANIKATTTTLLQRQWLNVSPPPKSLTSSVKILTWNILAQCLVRRTLFPTSDCLKSVQRHPLIQEELIRQDAQIICLQEVDQLEKLYPVLEKSGYKAHYASGRAKKHGCLIGYKKELYTFVSDKTVFYDEQHIGTTPDQGRVGASFKTRNIGYMVAMKSKTNENEGIIAATTHLFWHPKYTYERIRQAAILLREVAAFKESLSASAWPCIVAGDFNFGPADPGYSLLTGDSLLPSQEDAIKPSMVVHSSIDITITKNAPPTEEIKEDDEGNAVDPDRVITGARVAVDSDGLLSTQELIDWFSALPNLRSVYADGLQEARELGNKVARYGDRVAIPDERQGAHEPEYTSYTHHWQAVLDYIFILEPPQKPVHIAGLLAPLTEEDMTPGLPQQRVSGSDHICLVAELAW</sequence>
<dbReference type="AlphaFoldDB" id="A0A0D2LMC8"/>
<dbReference type="SUPFAM" id="SSF56219">
    <property type="entry name" value="DNase I-like"/>
    <property type="match status" value="1"/>
</dbReference>
<dbReference type="GO" id="GO:0000175">
    <property type="term" value="F:3'-5'-RNA exonuclease activity"/>
    <property type="evidence" value="ECO:0007669"/>
    <property type="project" value="TreeGrafter"/>
</dbReference>
<dbReference type="OrthoDB" id="428734at2759"/>
<evidence type="ECO:0000259" key="3">
    <source>
        <dbReference type="Pfam" id="PF03372"/>
    </source>
</evidence>
<proteinExistence type="inferred from homology"/>
<dbReference type="PANTHER" id="PTHR12121">
    <property type="entry name" value="CARBON CATABOLITE REPRESSOR PROTEIN 4"/>
    <property type="match status" value="1"/>
</dbReference>
<accession>A0A0D2LMC8</accession>
<evidence type="ECO:0000256" key="2">
    <source>
        <dbReference type="ARBA" id="ARBA00022801"/>
    </source>
</evidence>
<reference evidence="5" key="1">
    <citation type="submission" date="2014-04" db="EMBL/GenBank/DDBJ databases">
        <title>Evolutionary Origins and Diversification of the Mycorrhizal Mutualists.</title>
        <authorList>
            <consortium name="DOE Joint Genome Institute"/>
            <consortium name="Mycorrhizal Genomics Consortium"/>
            <person name="Kohler A."/>
            <person name="Kuo A."/>
            <person name="Nagy L.G."/>
            <person name="Floudas D."/>
            <person name="Copeland A."/>
            <person name="Barry K.W."/>
            <person name="Cichocki N."/>
            <person name="Veneault-Fourrey C."/>
            <person name="LaButti K."/>
            <person name="Lindquist E.A."/>
            <person name="Lipzen A."/>
            <person name="Lundell T."/>
            <person name="Morin E."/>
            <person name="Murat C."/>
            <person name="Riley R."/>
            <person name="Ohm R."/>
            <person name="Sun H."/>
            <person name="Tunlid A."/>
            <person name="Henrissat B."/>
            <person name="Grigoriev I.V."/>
            <person name="Hibbett D.S."/>
            <person name="Martin F."/>
        </authorList>
    </citation>
    <scope>NUCLEOTIDE SEQUENCE [LARGE SCALE GENOMIC DNA]</scope>
    <source>
        <strain evidence="5">FD-334 SS-4</strain>
    </source>
</reference>
<keyword evidence="2" id="KW-0378">Hydrolase</keyword>
<dbReference type="PANTHER" id="PTHR12121:SF45">
    <property type="entry name" value="NOCTURNIN"/>
    <property type="match status" value="1"/>
</dbReference>
<evidence type="ECO:0000313" key="4">
    <source>
        <dbReference type="EMBL" id="KJA29147.1"/>
    </source>
</evidence>
<comment type="similarity">
    <text evidence="1">Belongs to the CCR4/nocturin family.</text>
</comment>
<evidence type="ECO:0000313" key="5">
    <source>
        <dbReference type="Proteomes" id="UP000054270"/>
    </source>
</evidence>
<dbReference type="GO" id="GO:0006139">
    <property type="term" value="P:nucleobase-containing compound metabolic process"/>
    <property type="evidence" value="ECO:0007669"/>
    <property type="project" value="UniProtKB-ARBA"/>
</dbReference>
<dbReference type="Gene3D" id="3.60.10.10">
    <property type="entry name" value="Endonuclease/exonuclease/phosphatase"/>
    <property type="match status" value="1"/>
</dbReference>